<comment type="caution">
    <text evidence="9">The sequence shown here is derived from an EMBL/GenBank/DDBJ whole genome shotgun (WGS) entry which is preliminary data.</text>
</comment>
<evidence type="ECO:0008006" key="11">
    <source>
        <dbReference type="Google" id="ProtNLM"/>
    </source>
</evidence>
<keyword evidence="3" id="KW-0963">Cytoplasm</keyword>
<dbReference type="Pfam" id="PF00018">
    <property type="entry name" value="SH3_1"/>
    <property type="match status" value="1"/>
</dbReference>
<gene>
    <name evidence="9" type="ORF">B0H16DRAFT_1612751</name>
</gene>
<feature type="compositionally biased region" description="Low complexity" evidence="6">
    <location>
        <begin position="607"/>
        <end position="619"/>
    </location>
</feature>
<accession>A0AAD7MGQ4</accession>
<keyword evidence="4" id="KW-0206">Cytoskeleton</keyword>
<dbReference type="InterPro" id="IPR046982">
    <property type="entry name" value="BIN3/RVS161-like"/>
</dbReference>
<evidence type="ECO:0000256" key="6">
    <source>
        <dbReference type="SAM" id="MobiDB-lite"/>
    </source>
</evidence>
<proteinExistence type="predicted"/>
<dbReference type="Pfam" id="PF03114">
    <property type="entry name" value="BAR"/>
    <property type="match status" value="1"/>
</dbReference>
<feature type="region of interest" description="Disordered" evidence="6">
    <location>
        <begin position="161"/>
        <end position="182"/>
    </location>
</feature>
<dbReference type="SMART" id="SM00326">
    <property type="entry name" value="SH3"/>
    <property type="match status" value="1"/>
</dbReference>
<dbReference type="PRINTS" id="PR00452">
    <property type="entry name" value="SH3DOMAIN"/>
</dbReference>
<dbReference type="GO" id="GO:0051666">
    <property type="term" value="P:actin cortical patch localization"/>
    <property type="evidence" value="ECO:0007669"/>
    <property type="project" value="InterPro"/>
</dbReference>
<protein>
    <recommendedName>
        <fullName evidence="11">BAR-domain-containing protein</fullName>
    </recommendedName>
</protein>
<dbReference type="InterPro" id="IPR004148">
    <property type="entry name" value="BAR_dom"/>
</dbReference>
<sequence>MAGKQLGKLRQWASEVISSQERTTVSEEFKELEKDVELRRDGAQRLFLAAEAYHKNLAKKKDNGALDDAEKLLPVDTLGIVMIIHGEEFGQDSPFGNSLVTLGRAHCKVAKLQETFAQSFSDSFMASLVRFSEDIKDYEALRKKLESRRLSLDAASAKYEKLKSSKKEKERKEAEEEMHRAKARYEETEEEVEAHMHAIQENEIVQLRELTGFLTLELNFVEQYLEVLKDTRANWPSDSHPAKQASKTGSMRSKKSATPSRESRRTPESSEDEGASSRPSSRPPSRPSSRASRKRSDSTGTAGGDKDKRRMSVAGWASSAVGSVTGRGKKNRDKDTFASLTDDAERDSGPGDSDTSGGGGLSGSLSSIKRRSSKSKVAQTTPKLPTRILKPPSQVPRKVVRALYDFSGSSDELAFKTGDQIVVVNEVLDGWWMGELNGKQGLFPTPYTEVLPDRPPLPKRADLAGNGNHLGLDMDDSDDSRDIEVDDDDDMYGRPLAVMSPTTNSPFYGGPTDTASIISSVADDDDDERNLMHSSASFGHATAPTPPIVRRSTTSELKKAPPPPPPRRTTNGTPNASPMIPERRPPSRGATSNTSGSVSRAGGGYLSTNSSSESGHSTGAGRYDRSPFESATELTTSPGASASGCTDFKQNPFKPKGMCSNCFEFHG</sequence>
<dbReference type="Proteomes" id="UP001215598">
    <property type="component" value="Unassembled WGS sequence"/>
</dbReference>
<evidence type="ECO:0000256" key="2">
    <source>
        <dbReference type="ARBA" id="ARBA00022443"/>
    </source>
</evidence>
<evidence type="ECO:0000256" key="5">
    <source>
        <dbReference type="PROSITE-ProRule" id="PRU00192"/>
    </source>
</evidence>
<dbReference type="GO" id="GO:0005737">
    <property type="term" value="C:cytoplasm"/>
    <property type="evidence" value="ECO:0007669"/>
    <property type="project" value="InterPro"/>
</dbReference>
<dbReference type="InterPro" id="IPR036028">
    <property type="entry name" value="SH3-like_dom_sf"/>
</dbReference>
<dbReference type="PANTHER" id="PTHR47174">
    <property type="entry name" value="BRIDGING INTEGRATOR 3"/>
    <property type="match status" value="1"/>
</dbReference>
<comment type="subcellular location">
    <subcellularLocation>
        <location evidence="1">Cytoplasm</location>
        <location evidence="1">Cytoskeleton</location>
    </subcellularLocation>
</comment>
<feature type="compositionally biased region" description="Polar residues" evidence="6">
    <location>
        <begin position="632"/>
        <end position="644"/>
    </location>
</feature>
<dbReference type="GO" id="GO:0015629">
    <property type="term" value="C:actin cytoskeleton"/>
    <property type="evidence" value="ECO:0007669"/>
    <property type="project" value="TreeGrafter"/>
</dbReference>
<dbReference type="PROSITE" id="PS50002">
    <property type="entry name" value="SH3"/>
    <property type="match status" value="1"/>
</dbReference>
<dbReference type="Gene3D" id="2.30.30.40">
    <property type="entry name" value="SH3 Domains"/>
    <property type="match status" value="1"/>
</dbReference>
<evidence type="ECO:0000256" key="1">
    <source>
        <dbReference type="ARBA" id="ARBA00004245"/>
    </source>
</evidence>
<dbReference type="EMBL" id="JARKIB010000286">
    <property type="protein sequence ID" value="KAJ7716756.1"/>
    <property type="molecule type" value="Genomic_DNA"/>
</dbReference>
<dbReference type="PROSITE" id="PS51021">
    <property type="entry name" value="BAR"/>
    <property type="match status" value="1"/>
</dbReference>
<name>A0AAD7MGQ4_9AGAR</name>
<dbReference type="AlphaFoldDB" id="A0AAD7MGQ4"/>
<feature type="compositionally biased region" description="Polar residues" evidence="6">
    <location>
        <begin position="589"/>
        <end position="598"/>
    </location>
</feature>
<evidence type="ECO:0000256" key="3">
    <source>
        <dbReference type="ARBA" id="ARBA00022490"/>
    </source>
</evidence>
<dbReference type="InterPro" id="IPR001452">
    <property type="entry name" value="SH3_domain"/>
</dbReference>
<feature type="domain" description="SH3" evidence="7">
    <location>
        <begin position="395"/>
        <end position="453"/>
    </location>
</feature>
<reference evidence="9" key="1">
    <citation type="submission" date="2023-03" db="EMBL/GenBank/DDBJ databases">
        <title>Massive genome expansion in bonnet fungi (Mycena s.s.) driven by repeated elements and novel gene families across ecological guilds.</title>
        <authorList>
            <consortium name="Lawrence Berkeley National Laboratory"/>
            <person name="Harder C.B."/>
            <person name="Miyauchi S."/>
            <person name="Viragh M."/>
            <person name="Kuo A."/>
            <person name="Thoen E."/>
            <person name="Andreopoulos B."/>
            <person name="Lu D."/>
            <person name="Skrede I."/>
            <person name="Drula E."/>
            <person name="Henrissat B."/>
            <person name="Morin E."/>
            <person name="Kohler A."/>
            <person name="Barry K."/>
            <person name="LaButti K."/>
            <person name="Morin E."/>
            <person name="Salamov A."/>
            <person name="Lipzen A."/>
            <person name="Mereny Z."/>
            <person name="Hegedus B."/>
            <person name="Baldrian P."/>
            <person name="Stursova M."/>
            <person name="Weitz H."/>
            <person name="Taylor A."/>
            <person name="Grigoriev I.V."/>
            <person name="Nagy L.G."/>
            <person name="Martin F."/>
            <person name="Kauserud H."/>
        </authorList>
    </citation>
    <scope>NUCLEOTIDE SEQUENCE</scope>
    <source>
        <strain evidence="9">CBHHK182m</strain>
    </source>
</reference>
<dbReference type="SUPFAM" id="SSF103657">
    <property type="entry name" value="BAR/IMD domain-like"/>
    <property type="match status" value="1"/>
</dbReference>
<dbReference type="CDD" id="cd00174">
    <property type="entry name" value="SH3"/>
    <property type="match status" value="1"/>
</dbReference>
<dbReference type="SMART" id="SM00721">
    <property type="entry name" value="BAR"/>
    <property type="match status" value="1"/>
</dbReference>
<dbReference type="GO" id="GO:0006897">
    <property type="term" value="P:endocytosis"/>
    <property type="evidence" value="ECO:0007669"/>
    <property type="project" value="InterPro"/>
</dbReference>
<evidence type="ECO:0000259" key="7">
    <source>
        <dbReference type="PROSITE" id="PS50002"/>
    </source>
</evidence>
<keyword evidence="2 5" id="KW-0728">SH3 domain</keyword>
<dbReference type="Gene3D" id="1.20.1270.60">
    <property type="entry name" value="Arfaptin homology (AH) domain/BAR domain"/>
    <property type="match status" value="1"/>
</dbReference>
<evidence type="ECO:0000313" key="9">
    <source>
        <dbReference type="EMBL" id="KAJ7716756.1"/>
    </source>
</evidence>
<evidence type="ECO:0000313" key="10">
    <source>
        <dbReference type="Proteomes" id="UP001215598"/>
    </source>
</evidence>
<feature type="domain" description="BAR" evidence="8">
    <location>
        <begin position="14"/>
        <end position="244"/>
    </location>
</feature>
<evidence type="ECO:0000259" key="8">
    <source>
        <dbReference type="PROSITE" id="PS51021"/>
    </source>
</evidence>
<feature type="region of interest" description="Disordered" evidence="6">
    <location>
        <begin position="526"/>
        <end position="646"/>
    </location>
</feature>
<keyword evidence="10" id="KW-1185">Reference proteome</keyword>
<dbReference type="SUPFAM" id="SSF50044">
    <property type="entry name" value="SH3-domain"/>
    <property type="match status" value="1"/>
</dbReference>
<feature type="region of interest" description="Disordered" evidence="6">
    <location>
        <begin position="233"/>
        <end position="391"/>
    </location>
</feature>
<feature type="compositionally biased region" description="Low complexity" evidence="6">
    <location>
        <begin position="312"/>
        <end position="326"/>
    </location>
</feature>
<evidence type="ECO:0000256" key="4">
    <source>
        <dbReference type="ARBA" id="ARBA00023212"/>
    </source>
</evidence>
<dbReference type="InterPro" id="IPR027267">
    <property type="entry name" value="AH/BAR_dom_sf"/>
</dbReference>
<dbReference type="PANTHER" id="PTHR47174:SF3">
    <property type="entry name" value="BRIDGING INTEGRATOR 3"/>
    <property type="match status" value="1"/>
</dbReference>
<organism evidence="9 10">
    <name type="scientific">Mycena metata</name>
    <dbReference type="NCBI Taxonomy" id="1033252"/>
    <lineage>
        <taxon>Eukaryota</taxon>
        <taxon>Fungi</taxon>
        <taxon>Dikarya</taxon>
        <taxon>Basidiomycota</taxon>
        <taxon>Agaricomycotina</taxon>
        <taxon>Agaricomycetes</taxon>
        <taxon>Agaricomycetidae</taxon>
        <taxon>Agaricales</taxon>
        <taxon>Marasmiineae</taxon>
        <taxon>Mycenaceae</taxon>
        <taxon>Mycena</taxon>
    </lineage>
</organism>